<evidence type="ECO:0000259" key="4">
    <source>
        <dbReference type="Pfam" id="PF18128"/>
    </source>
</evidence>
<dbReference type="STRING" id="1174501.SAMN05216192_10993"/>
<dbReference type="Gene3D" id="3.40.50.300">
    <property type="entry name" value="P-loop containing nucleotide triphosphate hydrolases"/>
    <property type="match status" value="1"/>
</dbReference>
<dbReference type="InterPro" id="IPR005225">
    <property type="entry name" value="Small_GTP-bd"/>
</dbReference>
<feature type="domain" description="G" evidence="3">
    <location>
        <begin position="13"/>
        <end position="128"/>
    </location>
</feature>
<dbReference type="InterPro" id="IPR041606">
    <property type="entry name" value="HydF_dimer"/>
</dbReference>
<protein>
    <submittedName>
        <fullName evidence="6">[FeFe] hydrogenase H-cluster maturation GTPase HydF</fullName>
    </submittedName>
</protein>
<dbReference type="Gene3D" id="3.40.50.11410">
    <property type="match status" value="1"/>
</dbReference>
<dbReference type="InterPro" id="IPR023873">
    <property type="entry name" value="FeFe-hyd_GTPase_HydF"/>
</dbReference>
<dbReference type="GO" id="GO:0030488">
    <property type="term" value="P:tRNA methylation"/>
    <property type="evidence" value="ECO:0007669"/>
    <property type="project" value="TreeGrafter"/>
</dbReference>
<keyword evidence="2" id="KW-0342">GTP-binding</keyword>
<dbReference type="Proteomes" id="UP000199050">
    <property type="component" value="Unassembled WGS sequence"/>
</dbReference>
<dbReference type="Pfam" id="PF01926">
    <property type="entry name" value="MMR_HSR1"/>
    <property type="match status" value="1"/>
</dbReference>
<proteinExistence type="predicted"/>
<dbReference type="GO" id="GO:0005737">
    <property type="term" value="C:cytoplasm"/>
    <property type="evidence" value="ECO:0007669"/>
    <property type="project" value="TreeGrafter"/>
</dbReference>
<dbReference type="PANTHER" id="PTHR42714:SF6">
    <property type="entry name" value="TRANSLATION INITIATION FACTOR IF-2"/>
    <property type="match status" value="1"/>
</dbReference>
<dbReference type="Pfam" id="PF18128">
    <property type="entry name" value="HydF_dimer"/>
    <property type="match status" value="1"/>
</dbReference>
<dbReference type="EMBL" id="FNDX01000009">
    <property type="protein sequence ID" value="SDI87621.1"/>
    <property type="molecule type" value="Genomic_DNA"/>
</dbReference>
<dbReference type="NCBIfam" id="TIGR03918">
    <property type="entry name" value="GTP_HydF"/>
    <property type="match status" value="1"/>
</dbReference>
<dbReference type="Gene3D" id="3.40.50.11420">
    <property type="match status" value="1"/>
</dbReference>
<gene>
    <name evidence="6" type="ORF">SAMN05216192_10993</name>
</gene>
<dbReference type="AlphaFoldDB" id="A0A1G8P552"/>
<evidence type="ECO:0000259" key="5">
    <source>
        <dbReference type="Pfam" id="PF18133"/>
    </source>
</evidence>
<keyword evidence="1" id="KW-0547">Nucleotide-binding</keyword>
<dbReference type="InterPro" id="IPR040644">
    <property type="entry name" value="HydF_tetramer"/>
</dbReference>
<evidence type="ECO:0000313" key="7">
    <source>
        <dbReference type="Proteomes" id="UP000199050"/>
    </source>
</evidence>
<evidence type="ECO:0000256" key="1">
    <source>
        <dbReference type="ARBA" id="ARBA00022741"/>
    </source>
</evidence>
<feature type="domain" description="Hydrogen maturase F dimerization" evidence="4">
    <location>
        <begin position="187"/>
        <end position="285"/>
    </location>
</feature>
<dbReference type="GO" id="GO:0002098">
    <property type="term" value="P:tRNA wobble uridine modification"/>
    <property type="evidence" value="ECO:0007669"/>
    <property type="project" value="TreeGrafter"/>
</dbReference>
<dbReference type="RefSeq" id="WP_090714068.1">
    <property type="nucleotide sequence ID" value="NZ_CBCSKY010000011.1"/>
</dbReference>
<dbReference type="NCBIfam" id="TIGR00231">
    <property type="entry name" value="small_GTP"/>
    <property type="match status" value="1"/>
</dbReference>
<evidence type="ECO:0000313" key="6">
    <source>
        <dbReference type="EMBL" id="SDI87621.1"/>
    </source>
</evidence>
<dbReference type="Pfam" id="PF18133">
    <property type="entry name" value="HydF_tetramer"/>
    <property type="match status" value="1"/>
</dbReference>
<dbReference type="FunFam" id="3.40.50.11420:FF:000001">
    <property type="entry name" value="Hydrogenase maturation GTPase HydF"/>
    <property type="match status" value="1"/>
</dbReference>
<evidence type="ECO:0000256" key="2">
    <source>
        <dbReference type="ARBA" id="ARBA00023134"/>
    </source>
</evidence>
<dbReference type="PANTHER" id="PTHR42714">
    <property type="entry name" value="TRNA MODIFICATION GTPASE GTPBP3"/>
    <property type="match status" value="1"/>
</dbReference>
<dbReference type="InterPro" id="IPR027417">
    <property type="entry name" value="P-loop_NTPase"/>
</dbReference>
<dbReference type="GO" id="GO:0005525">
    <property type="term" value="F:GTP binding"/>
    <property type="evidence" value="ECO:0007669"/>
    <property type="project" value="UniProtKB-KW"/>
</dbReference>
<sequence length="427" mass="46614">MSLNESPRASRLHIAVFGRRNAGKSSLINALARQEVSVVSPVQGTTTDPVYKSMELLPVGPVVLIDTAGLDDEGELGGQRKKKTMEVLYKTDVALLVIDALEGVTAYDEQIAGLLKERNIPVIGVLNKTDLLPVENADRAAAVQADTCRELFGFRFMPVSAAAQKGINHLRQTLSAAVPAEEDKFRIIGDLLAPGDLVVLVTPIDKAAPKGRLILPQQQTIRDILESDAVAVVTKEHELKLTLESLGRKPRLVVTDSQVFLKAAADTPPDVPLTSFSILFARHKGDLEELVRGARAIDRLRDGDKVLIAEPCTHHTQADDIGSVKLPRWIRQATGRTLEFHHANGMSFPDNVQDYALIVHCGGCMINRRQMLWRMEQPAASGVPIVNYGVAIAHVQGILERAISPFPLARLAWQEACAADRKRTVES</sequence>
<name>A0A1G8P552_9BACL</name>
<accession>A0A1G8P552</accession>
<dbReference type="InterPro" id="IPR006073">
    <property type="entry name" value="GTP-bd"/>
</dbReference>
<organism evidence="6 7">
    <name type="scientific">Paenibacillus typhae</name>
    <dbReference type="NCBI Taxonomy" id="1174501"/>
    <lineage>
        <taxon>Bacteria</taxon>
        <taxon>Bacillati</taxon>
        <taxon>Bacillota</taxon>
        <taxon>Bacilli</taxon>
        <taxon>Bacillales</taxon>
        <taxon>Paenibacillaceae</taxon>
        <taxon>Paenibacillus</taxon>
    </lineage>
</organism>
<dbReference type="CDD" id="cd00880">
    <property type="entry name" value="Era_like"/>
    <property type="match status" value="1"/>
</dbReference>
<dbReference type="OrthoDB" id="9811338at2"/>
<reference evidence="7" key="1">
    <citation type="submission" date="2016-10" db="EMBL/GenBank/DDBJ databases">
        <authorList>
            <person name="Varghese N."/>
            <person name="Submissions S."/>
        </authorList>
    </citation>
    <scope>NUCLEOTIDE SEQUENCE [LARGE SCALE GENOMIC DNA]</scope>
    <source>
        <strain evidence="7">CGMCC 1.11012</strain>
    </source>
</reference>
<dbReference type="SUPFAM" id="SSF52540">
    <property type="entry name" value="P-loop containing nucleoside triphosphate hydrolases"/>
    <property type="match status" value="1"/>
</dbReference>
<feature type="domain" description="Hydrogen maturase F tetramerization" evidence="5">
    <location>
        <begin position="289"/>
        <end position="405"/>
    </location>
</feature>
<evidence type="ECO:0000259" key="3">
    <source>
        <dbReference type="Pfam" id="PF01926"/>
    </source>
</evidence>
<keyword evidence="7" id="KW-1185">Reference proteome</keyword>